<comment type="caution">
    <text evidence="1">The sequence shown here is derived from an EMBL/GenBank/DDBJ whole genome shotgun (WGS) entry which is preliminary data.</text>
</comment>
<name>A0AAV6UFG2_9ARAC</name>
<reference evidence="1 2" key="1">
    <citation type="journal article" date="2022" name="Nat. Ecol. Evol.">
        <title>A masculinizing supergene underlies an exaggerated male reproductive morph in a spider.</title>
        <authorList>
            <person name="Hendrickx F."/>
            <person name="De Corte Z."/>
            <person name="Sonet G."/>
            <person name="Van Belleghem S.M."/>
            <person name="Kostlbacher S."/>
            <person name="Vangestel C."/>
        </authorList>
    </citation>
    <scope>NUCLEOTIDE SEQUENCE [LARGE SCALE GENOMIC DNA]</scope>
    <source>
        <strain evidence="1">W744_W776</strain>
    </source>
</reference>
<gene>
    <name evidence="1" type="ORF">JTE90_000437</name>
</gene>
<organism evidence="1 2">
    <name type="scientific">Oedothorax gibbosus</name>
    <dbReference type="NCBI Taxonomy" id="931172"/>
    <lineage>
        <taxon>Eukaryota</taxon>
        <taxon>Metazoa</taxon>
        <taxon>Ecdysozoa</taxon>
        <taxon>Arthropoda</taxon>
        <taxon>Chelicerata</taxon>
        <taxon>Arachnida</taxon>
        <taxon>Araneae</taxon>
        <taxon>Araneomorphae</taxon>
        <taxon>Entelegynae</taxon>
        <taxon>Araneoidea</taxon>
        <taxon>Linyphiidae</taxon>
        <taxon>Erigoninae</taxon>
        <taxon>Oedothorax</taxon>
    </lineage>
</organism>
<protein>
    <submittedName>
        <fullName evidence="1">Uncharacterized protein</fullName>
    </submittedName>
</protein>
<dbReference type="Proteomes" id="UP000827092">
    <property type="component" value="Unassembled WGS sequence"/>
</dbReference>
<dbReference type="AlphaFoldDB" id="A0AAV6UFG2"/>
<evidence type="ECO:0000313" key="1">
    <source>
        <dbReference type="EMBL" id="KAG8182830.1"/>
    </source>
</evidence>
<dbReference type="EMBL" id="JAFNEN010000445">
    <property type="protein sequence ID" value="KAG8182830.1"/>
    <property type="molecule type" value="Genomic_DNA"/>
</dbReference>
<keyword evidence="2" id="KW-1185">Reference proteome</keyword>
<sequence>MMCIYQKYPKCYILLLRRKDNDYCTAAPETIKCMKEDAAKCQSEEPKVIADLETVMHDVCERGTQLNRGTQMKCLSVPLGRLVKGVGKKPMISTTSFISMDTSLCSRLAPKIQLLLSIFHG</sequence>
<accession>A0AAV6UFG2</accession>
<proteinExistence type="predicted"/>
<evidence type="ECO:0000313" key="2">
    <source>
        <dbReference type="Proteomes" id="UP000827092"/>
    </source>
</evidence>